<keyword evidence="3" id="KW-1185">Reference proteome</keyword>
<dbReference type="InterPro" id="IPR036873">
    <property type="entry name" value="Rhodanese-like_dom_sf"/>
</dbReference>
<feature type="domain" description="Rhodanese" evidence="1">
    <location>
        <begin position="15"/>
        <end position="109"/>
    </location>
</feature>
<gene>
    <name evidence="2" type="ORF">Pla175_18550</name>
</gene>
<dbReference type="OrthoDB" id="176845at2"/>
<dbReference type="SUPFAM" id="SSF52821">
    <property type="entry name" value="Rhodanese/Cell cycle control phosphatase"/>
    <property type="match status" value="1"/>
</dbReference>
<dbReference type="KEGG" id="pnd:Pla175_18550"/>
<reference evidence="2 3" key="1">
    <citation type="submission" date="2019-02" db="EMBL/GenBank/DDBJ databases">
        <title>Deep-cultivation of Planctomycetes and their phenomic and genomic characterization uncovers novel biology.</title>
        <authorList>
            <person name="Wiegand S."/>
            <person name="Jogler M."/>
            <person name="Boedeker C."/>
            <person name="Pinto D."/>
            <person name="Vollmers J."/>
            <person name="Rivas-Marin E."/>
            <person name="Kohn T."/>
            <person name="Peeters S.H."/>
            <person name="Heuer A."/>
            <person name="Rast P."/>
            <person name="Oberbeckmann S."/>
            <person name="Bunk B."/>
            <person name="Jeske O."/>
            <person name="Meyerdierks A."/>
            <person name="Storesund J.E."/>
            <person name="Kallscheuer N."/>
            <person name="Luecker S."/>
            <person name="Lage O.M."/>
            <person name="Pohl T."/>
            <person name="Merkel B.J."/>
            <person name="Hornburger P."/>
            <person name="Mueller R.-W."/>
            <person name="Bruemmer F."/>
            <person name="Labrenz M."/>
            <person name="Spormann A.M."/>
            <person name="Op den Camp H."/>
            <person name="Overmann J."/>
            <person name="Amann R."/>
            <person name="Jetten M.S.M."/>
            <person name="Mascher T."/>
            <person name="Medema M.H."/>
            <person name="Devos D.P."/>
            <person name="Kaster A.-K."/>
            <person name="Ovreas L."/>
            <person name="Rohde M."/>
            <person name="Galperin M.Y."/>
            <person name="Jogler C."/>
        </authorList>
    </citation>
    <scope>NUCLEOTIDE SEQUENCE [LARGE SCALE GENOMIC DNA]</scope>
    <source>
        <strain evidence="2 3">Pla175</strain>
    </source>
</reference>
<dbReference type="RefSeq" id="WP_145283439.1">
    <property type="nucleotide sequence ID" value="NZ_CP036291.1"/>
</dbReference>
<dbReference type="PROSITE" id="PS50206">
    <property type="entry name" value="RHODANESE_3"/>
    <property type="match status" value="1"/>
</dbReference>
<dbReference type="Gene3D" id="3.40.250.10">
    <property type="entry name" value="Rhodanese-like domain"/>
    <property type="match status" value="1"/>
</dbReference>
<dbReference type="InterPro" id="IPR050229">
    <property type="entry name" value="GlpE_sulfurtransferase"/>
</dbReference>
<name>A0A518DAG2_9BACT</name>
<dbReference type="PANTHER" id="PTHR43031">
    <property type="entry name" value="FAD-DEPENDENT OXIDOREDUCTASE"/>
    <property type="match status" value="1"/>
</dbReference>
<evidence type="ECO:0000313" key="3">
    <source>
        <dbReference type="Proteomes" id="UP000317429"/>
    </source>
</evidence>
<proteinExistence type="predicted"/>
<dbReference type="Proteomes" id="UP000317429">
    <property type="component" value="Chromosome"/>
</dbReference>
<accession>A0A518DAG2</accession>
<dbReference type="AlphaFoldDB" id="A0A518DAG2"/>
<dbReference type="PANTHER" id="PTHR43031:SF1">
    <property type="entry name" value="PYRIDINE NUCLEOTIDE-DISULPHIDE OXIDOREDUCTASE"/>
    <property type="match status" value="1"/>
</dbReference>
<dbReference type="Pfam" id="PF00581">
    <property type="entry name" value="Rhodanese"/>
    <property type="match status" value="1"/>
</dbReference>
<sequence>MRTVTPQGLKDMQDAGQKFVLVNTLPADHFEQTKIVGAVNIPESDSDFVDRVKKQAGNKHETVVVYCANSDCDSSTRGARMLEDAGFTHVIDFESGADGWKNAGLQETVSA</sequence>
<protein>
    <submittedName>
        <fullName evidence="2">Molybdopterin biosynthesis protein MoeB</fullName>
    </submittedName>
</protein>
<dbReference type="EMBL" id="CP036291">
    <property type="protein sequence ID" value="QDU88477.1"/>
    <property type="molecule type" value="Genomic_DNA"/>
</dbReference>
<dbReference type="SMART" id="SM00450">
    <property type="entry name" value="RHOD"/>
    <property type="match status" value="1"/>
</dbReference>
<evidence type="ECO:0000259" key="1">
    <source>
        <dbReference type="PROSITE" id="PS50206"/>
    </source>
</evidence>
<evidence type="ECO:0000313" key="2">
    <source>
        <dbReference type="EMBL" id="QDU88477.1"/>
    </source>
</evidence>
<dbReference type="InterPro" id="IPR001763">
    <property type="entry name" value="Rhodanese-like_dom"/>
</dbReference>
<organism evidence="2 3">
    <name type="scientific">Pirellulimonas nuda</name>
    <dbReference type="NCBI Taxonomy" id="2528009"/>
    <lineage>
        <taxon>Bacteria</taxon>
        <taxon>Pseudomonadati</taxon>
        <taxon>Planctomycetota</taxon>
        <taxon>Planctomycetia</taxon>
        <taxon>Pirellulales</taxon>
        <taxon>Lacipirellulaceae</taxon>
        <taxon>Pirellulimonas</taxon>
    </lineage>
</organism>
<dbReference type="CDD" id="cd00158">
    <property type="entry name" value="RHOD"/>
    <property type="match status" value="1"/>
</dbReference>